<name>A0A7C8IPM7_9PEZI</name>
<feature type="compositionally biased region" description="Basic and acidic residues" evidence="2">
    <location>
        <begin position="312"/>
        <end position="321"/>
    </location>
</feature>
<feature type="region of interest" description="Disordered" evidence="2">
    <location>
        <begin position="108"/>
        <end position="158"/>
    </location>
</feature>
<dbReference type="InterPro" id="IPR002836">
    <property type="entry name" value="PDCD5-like"/>
</dbReference>
<proteinExistence type="inferred from homology"/>
<organism evidence="3 4">
    <name type="scientific">Xylaria multiplex</name>
    <dbReference type="NCBI Taxonomy" id="323545"/>
    <lineage>
        <taxon>Eukaryota</taxon>
        <taxon>Fungi</taxon>
        <taxon>Dikarya</taxon>
        <taxon>Ascomycota</taxon>
        <taxon>Pezizomycotina</taxon>
        <taxon>Sordariomycetes</taxon>
        <taxon>Xylariomycetidae</taxon>
        <taxon>Xylariales</taxon>
        <taxon>Xylariaceae</taxon>
        <taxon>Xylaria</taxon>
    </lineage>
</organism>
<dbReference type="PANTHER" id="PTHR10840">
    <property type="entry name" value="PROGRAMMED CELL DEATH PROTEIN 5"/>
    <property type="match status" value="1"/>
</dbReference>
<reference evidence="3 4" key="1">
    <citation type="submission" date="2019-12" db="EMBL/GenBank/DDBJ databases">
        <title>Draft genome sequence of the ascomycete Xylaria multiplex DSM 110363.</title>
        <authorList>
            <person name="Buettner E."/>
            <person name="Kellner H."/>
        </authorList>
    </citation>
    <scope>NUCLEOTIDE SEQUENCE [LARGE SCALE GENOMIC DNA]</scope>
    <source>
        <strain evidence="3 4">DSM 110363</strain>
    </source>
</reference>
<dbReference type="Gene3D" id="1.10.8.140">
    <property type="entry name" value="PDCD5-like"/>
    <property type="match status" value="1"/>
</dbReference>
<dbReference type="PANTHER" id="PTHR10840:SF0">
    <property type="entry name" value="PROGRAMMED CELL DEATH PROTEIN 5"/>
    <property type="match status" value="1"/>
</dbReference>
<dbReference type="AlphaFoldDB" id="A0A7C8IPM7"/>
<dbReference type="InterPro" id="IPR036883">
    <property type="entry name" value="PDCD5-like_sf"/>
</dbReference>
<gene>
    <name evidence="3" type="ORF">GQX73_g4513</name>
</gene>
<evidence type="ECO:0000313" key="4">
    <source>
        <dbReference type="Proteomes" id="UP000481858"/>
    </source>
</evidence>
<dbReference type="InParanoid" id="A0A7C8IPM7"/>
<dbReference type="GO" id="GO:0005829">
    <property type="term" value="C:cytosol"/>
    <property type="evidence" value="ECO:0007669"/>
    <property type="project" value="TreeGrafter"/>
</dbReference>
<dbReference type="SUPFAM" id="SSF46950">
    <property type="entry name" value="Double-stranded DNA-binding domain"/>
    <property type="match status" value="1"/>
</dbReference>
<feature type="region of interest" description="Disordered" evidence="2">
    <location>
        <begin position="296"/>
        <end position="321"/>
    </location>
</feature>
<dbReference type="OrthoDB" id="5380416at2759"/>
<keyword evidence="4" id="KW-1185">Reference proteome</keyword>
<feature type="region of interest" description="Disordered" evidence="2">
    <location>
        <begin position="199"/>
        <end position="247"/>
    </location>
</feature>
<dbReference type="GO" id="GO:0003677">
    <property type="term" value="F:DNA binding"/>
    <property type="evidence" value="ECO:0007669"/>
    <property type="project" value="InterPro"/>
</dbReference>
<dbReference type="EMBL" id="WUBL01000041">
    <property type="protein sequence ID" value="KAF2969061.1"/>
    <property type="molecule type" value="Genomic_DNA"/>
</dbReference>
<protein>
    <submittedName>
        <fullName evidence="3">Uncharacterized protein</fullName>
    </submittedName>
</protein>
<feature type="compositionally biased region" description="Basic and acidic residues" evidence="2">
    <location>
        <begin position="118"/>
        <end position="136"/>
    </location>
</feature>
<dbReference type="Proteomes" id="UP000481858">
    <property type="component" value="Unassembled WGS sequence"/>
</dbReference>
<dbReference type="GO" id="GO:0005634">
    <property type="term" value="C:nucleus"/>
    <property type="evidence" value="ECO:0007669"/>
    <property type="project" value="TreeGrafter"/>
</dbReference>
<comment type="similarity">
    <text evidence="1">Belongs to the PDCD5 family.</text>
</comment>
<dbReference type="Pfam" id="PF01984">
    <property type="entry name" value="dsDNA_bind"/>
    <property type="match status" value="1"/>
</dbReference>
<evidence type="ECO:0000313" key="3">
    <source>
        <dbReference type="EMBL" id="KAF2969061.1"/>
    </source>
</evidence>
<accession>A0A7C8IPM7</accession>
<evidence type="ECO:0000256" key="2">
    <source>
        <dbReference type="SAM" id="MobiDB-lite"/>
    </source>
</evidence>
<evidence type="ECO:0000256" key="1">
    <source>
        <dbReference type="ARBA" id="ARBA00010490"/>
    </source>
</evidence>
<comment type="caution">
    <text evidence="3">The sequence shown here is derived from an EMBL/GenBank/DDBJ whole genome shotgun (WGS) entry which is preliminary data.</text>
</comment>
<sequence>MSSICILCAGYNGGDDDAAAAAAAAAAVDNDDDTWDLFPSSYEYITNFHSETTVLIPILTTPSRPYHSLAPSDLAMPAIKSTNGVASTASKPFELPALNLTFGSLTDGTNIPPPLPSPKEEHAPQPRVVKKEDKVEGQQLKAEANGTTNGTTPRKPDIAITTNVGLKRPAGEVPVSPAQSSRGSLRRLISKTFLNHAYDEQGSTTGHHDTSRPPSRTASVLAEEKKAKRSSGWFRRLRSHDHANDDKPASLQFENVAKKPTGPPPPMIPELSALETKIDTHLGDDLFKGIGRDLSVKRGSSSSRRSKAGVLRAEEPGDKAKPRCRSIRRANRVAKQTRRFNSDPASKHNRLNTANTQAAEARQSILSQILHPEAADRLGRIRLVKESRATDVENRLITLARTGQLRQKVTEAQLKELLSAVAENKEEEKIVVNRRKGWDDEDDDLLDL</sequence>